<reference evidence="1 2" key="1">
    <citation type="submission" date="2019-01" db="EMBL/GenBank/DDBJ databases">
        <title>The genome sequence of Lactobacillus crispatus L49.</title>
        <authorList>
            <person name="Zhong J."/>
            <person name="Zhang J."/>
        </authorList>
    </citation>
    <scope>NUCLEOTIDE SEQUENCE [LARGE SCALE GENOMIC DNA]</scope>
    <source>
        <strain evidence="1 2">L49</strain>
    </source>
</reference>
<dbReference type="AlphaFoldDB" id="A0A4V1KFW9"/>
<proteinExistence type="predicted"/>
<dbReference type="EMBL" id="SCLX01000106">
    <property type="protein sequence ID" value="RXF55112.1"/>
    <property type="molecule type" value="Genomic_DNA"/>
</dbReference>
<evidence type="ECO:0000313" key="2">
    <source>
        <dbReference type="Proteomes" id="UP000289808"/>
    </source>
</evidence>
<dbReference type="RefSeq" id="WP_005718225.1">
    <property type="nucleotide sequence ID" value="NZ_CP033426.1"/>
</dbReference>
<comment type="caution">
    <text evidence="1">The sequence shown here is derived from an EMBL/GenBank/DDBJ whole genome shotgun (WGS) entry which is preliminary data.</text>
</comment>
<accession>A0A4V1KFW9</accession>
<name>A0A4V1KFW9_9LACO</name>
<dbReference type="Proteomes" id="UP000289808">
    <property type="component" value="Unassembled WGS sequence"/>
</dbReference>
<protein>
    <submittedName>
        <fullName evidence="1">Uncharacterized protein</fullName>
    </submittedName>
</protein>
<organism evidence="1 2">
    <name type="scientific">Lactobacillus crispatus</name>
    <dbReference type="NCBI Taxonomy" id="47770"/>
    <lineage>
        <taxon>Bacteria</taxon>
        <taxon>Bacillati</taxon>
        <taxon>Bacillota</taxon>
        <taxon>Bacilli</taxon>
        <taxon>Lactobacillales</taxon>
        <taxon>Lactobacillaceae</taxon>
        <taxon>Lactobacillus</taxon>
    </lineage>
</organism>
<sequence>MSVQLKYNGFIINKLNYEYKGELEQQQDSFYLEFMFDDISVAISANDAIVTLSGHANCSNEENDNDSEYRTLNIKVDYFYDIENPKKVKSPEKIQKIVNNYGVNNAIILFQELVKQITSLDIVGPISSYEFRFPGSLK</sequence>
<evidence type="ECO:0000313" key="1">
    <source>
        <dbReference type="EMBL" id="RXF55112.1"/>
    </source>
</evidence>
<gene>
    <name evidence="1" type="ORF">ERD32_11355</name>
</gene>